<evidence type="ECO:0000256" key="1">
    <source>
        <dbReference type="SAM" id="Phobius"/>
    </source>
</evidence>
<name>A0A381XZ59_9ZZZZ</name>
<feature type="transmembrane region" description="Helical" evidence="1">
    <location>
        <begin position="342"/>
        <end position="364"/>
    </location>
</feature>
<sequence>MEADTSGIKFGPFWLTPSVSRVNAVSYFFSSFMFVALATFLGFIQPYILSEVLQIPADQLGTVTGRLSAFHECIALFVMGAIGALSDRTGRRIICVVGMLIWAVGLALYPLADSVLQLFGFRLVIAIGVSTASVAVIATMQDYPQEPSRGKWTGTNSFITSFAILLVSVGLARLPRIFQDAGFTSIDAGRLTFWVGASLAVFAALVIRFGWYGGRFARIEKTSSALARFLEGLSEARRNPGLALAYIVAFAARGDLVVIGSFYSLWFLRAGADQGISAGDAIVRAGITMIALQFAVWVWAPVFGWILDRVNRVGATALAMSLAAIGYFTLGEVDNPFNITFAIAATFLLGIGEISAVIAGNALLGQEAPLRIRGAAAGVFNVVGTLGILFATLVGGEIFDRIGYTAPFTMMAIVNGAVALIAIAICIKSGNR</sequence>
<gene>
    <name evidence="3" type="ORF">METZ01_LOCUS122849</name>
</gene>
<dbReference type="PANTHER" id="PTHR23524">
    <property type="entry name" value="TRANSPORTER, PUTATIVE (AFU_ORTHOLOGUE AFUA_8G04850)-RELATED"/>
    <property type="match status" value="1"/>
</dbReference>
<dbReference type="Pfam" id="PF07690">
    <property type="entry name" value="MFS_1"/>
    <property type="match status" value="1"/>
</dbReference>
<dbReference type="EMBL" id="UINC01016895">
    <property type="protein sequence ID" value="SVA69995.1"/>
    <property type="molecule type" value="Genomic_DNA"/>
</dbReference>
<dbReference type="InterPro" id="IPR011701">
    <property type="entry name" value="MFS"/>
</dbReference>
<reference evidence="3" key="1">
    <citation type="submission" date="2018-05" db="EMBL/GenBank/DDBJ databases">
        <authorList>
            <person name="Lanie J.A."/>
            <person name="Ng W.-L."/>
            <person name="Kazmierczak K.M."/>
            <person name="Andrzejewski T.M."/>
            <person name="Davidsen T.M."/>
            <person name="Wayne K.J."/>
            <person name="Tettelin H."/>
            <person name="Glass J.I."/>
            <person name="Rusch D."/>
            <person name="Podicherti R."/>
            <person name="Tsui H.-C.T."/>
            <person name="Winkler M.E."/>
        </authorList>
    </citation>
    <scope>NUCLEOTIDE SEQUENCE</scope>
</reference>
<evidence type="ECO:0000313" key="3">
    <source>
        <dbReference type="EMBL" id="SVA69995.1"/>
    </source>
</evidence>
<feature type="transmembrane region" description="Helical" evidence="1">
    <location>
        <begin position="27"/>
        <end position="48"/>
    </location>
</feature>
<keyword evidence="1" id="KW-0472">Membrane</keyword>
<dbReference type="GO" id="GO:0022857">
    <property type="term" value="F:transmembrane transporter activity"/>
    <property type="evidence" value="ECO:0007669"/>
    <property type="project" value="InterPro"/>
</dbReference>
<feature type="transmembrane region" description="Helical" evidence="1">
    <location>
        <begin position="376"/>
        <end position="396"/>
    </location>
</feature>
<feature type="transmembrane region" description="Helical" evidence="1">
    <location>
        <begin position="93"/>
        <end position="112"/>
    </location>
</feature>
<feature type="transmembrane region" description="Helical" evidence="1">
    <location>
        <begin position="243"/>
        <end position="266"/>
    </location>
</feature>
<protein>
    <recommendedName>
        <fullName evidence="2">Major facilitator superfamily (MFS) profile domain-containing protein</fullName>
    </recommendedName>
</protein>
<dbReference type="InterPro" id="IPR036259">
    <property type="entry name" value="MFS_trans_sf"/>
</dbReference>
<feature type="transmembrane region" description="Helical" evidence="1">
    <location>
        <begin position="313"/>
        <end position="330"/>
    </location>
</feature>
<dbReference type="SUPFAM" id="SSF103473">
    <property type="entry name" value="MFS general substrate transporter"/>
    <property type="match status" value="1"/>
</dbReference>
<feature type="transmembrane region" description="Helical" evidence="1">
    <location>
        <begin position="152"/>
        <end position="171"/>
    </location>
</feature>
<evidence type="ECO:0000259" key="2">
    <source>
        <dbReference type="PROSITE" id="PS50850"/>
    </source>
</evidence>
<feature type="transmembrane region" description="Helical" evidence="1">
    <location>
        <begin position="118"/>
        <end position="140"/>
    </location>
</feature>
<accession>A0A381XZ59</accession>
<dbReference type="PROSITE" id="PS50850">
    <property type="entry name" value="MFS"/>
    <property type="match status" value="1"/>
</dbReference>
<keyword evidence="1" id="KW-1133">Transmembrane helix</keyword>
<proteinExistence type="predicted"/>
<dbReference type="AlphaFoldDB" id="A0A381XZ59"/>
<feature type="non-terminal residue" evidence="3">
    <location>
        <position position="1"/>
    </location>
</feature>
<dbReference type="PANTHER" id="PTHR23524:SF1">
    <property type="entry name" value="MRH DOMAIN-CONTAINING PROTEIN-RELATED"/>
    <property type="match status" value="1"/>
</dbReference>
<feature type="transmembrane region" description="Helical" evidence="1">
    <location>
        <begin position="408"/>
        <end position="427"/>
    </location>
</feature>
<organism evidence="3">
    <name type="scientific">marine metagenome</name>
    <dbReference type="NCBI Taxonomy" id="408172"/>
    <lineage>
        <taxon>unclassified sequences</taxon>
        <taxon>metagenomes</taxon>
        <taxon>ecological metagenomes</taxon>
    </lineage>
</organism>
<feature type="transmembrane region" description="Helical" evidence="1">
    <location>
        <begin position="68"/>
        <end position="86"/>
    </location>
</feature>
<dbReference type="InterPro" id="IPR020846">
    <property type="entry name" value="MFS_dom"/>
</dbReference>
<feature type="transmembrane region" description="Helical" evidence="1">
    <location>
        <begin position="286"/>
        <end position="306"/>
    </location>
</feature>
<keyword evidence="1" id="KW-0812">Transmembrane</keyword>
<feature type="domain" description="Major facilitator superfamily (MFS) profile" evidence="2">
    <location>
        <begin position="241"/>
        <end position="432"/>
    </location>
</feature>
<feature type="transmembrane region" description="Helical" evidence="1">
    <location>
        <begin position="191"/>
        <end position="211"/>
    </location>
</feature>
<dbReference type="Gene3D" id="1.20.1250.20">
    <property type="entry name" value="MFS general substrate transporter like domains"/>
    <property type="match status" value="1"/>
</dbReference>
<feature type="non-terminal residue" evidence="3">
    <location>
        <position position="432"/>
    </location>
</feature>